<evidence type="ECO:0000313" key="1">
    <source>
        <dbReference type="EMBL" id="KIP04447.1"/>
    </source>
</evidence>
<name>A0A0C3S3J9_PHLG1</name>
<protein>
    <submittedName>
        <fullName evidence="1">Uncharacterized protein</fullName>
    </submittedName>
</protein>
<proteinExistence type="predicted"/>
<dbReference type="HOGENOM" id="CLU_407159_0_0_1"/>
<gene>
    <name evidence="1" type="ORF">PHLGIDRAFT_194192</name>
</gene>
<accession>A0A0C3S3J9</accession>
<reference evidence="1 2" key="1">
    <citation type="journal article" date="2014" name="PLoS Genet.">
        <title>Analysis of the Phlebiopsis gigantea genome, transcriptome and secretome provides insight into its pioneer colonization strategies of wood.</title>
        <authorList>
            <person name="Hori C."/>
            <person name="Ishida T."/>
            <person name="Igarashi K."/>
            <person name="Samejima M."/>
            <person name="Suzuki H."/>
            <person name="Master E."/>
            <person name="Ferreira P."/>
            <person name="Ruiz-Duenas F.J."/>
            <person name="Held B."/>
            <person name="Canessa P."/>
            <person name="Larrondo L.F."/>
            <person name="Schmoll M."/>
            <person name="Druzhinina I.S."/>
            <person name="Kubicek C.P."/>
            <person name="Gaskell J.A."/>
            <person name="Kersten P."/>
            <person name="St John F."/>
            <person name="Glasner J."/>
            <person name="Sabat G."/>
            <person name="Splinter BonDurant S."/>
            <person name="Syed K."/>
            <person name="Yadav J."/>
            <person name="Mgbeahuruike A.C."/>
            <person name="Kovalchuk A."/>
            <person name="Asiegbu F.O."/>
            <person name="Lackner G."/>
            <person name="Hoffmeister D."/>
            <person name="Rencoret J."/>
            <person name="Gutierrez A."/>
            <person name="Sun H."/>
            <person name="Lindquist E."/>
            <person name="Barry K."/>
            <person name="Riley R."/>
            <person name="Grigoriev I.V."/>
            <person name="Henrissat B."/>
            <person name="Kues U."/>
            <person name="Berka R.M."/>
            <person name="Martinez A.T."/>
            <person name="Covert S.F."/>
            <person name="Blanchette R.A."/>
            <person name="Cullen D."/>
        </authorList>
    </citation>
    <scope>NUCLEOTIDE SEQUENCE [LARGE SCALE GENOMIC DNA]</scope>
    <source>
        <strain evidence="1 2">11061_1 CR5-6</strain>
    </source>
</reference>
<keyword evidence="2" id="KW-1185">Reference proteome</keyword>
<dbReference type="AlphaFoldDB" id="A0A0C3S3J9"/>
<dbReference type="OrthoDB" id="2748774at2759"/>
<dbReference type="Proteomes" id="UP000053257">
    <property type="component" value="Unassembled WGS sequence"/>
</dbReference>
<evidence type="ECO:0000313" key="2">
    <source>
        <dbReference type="Proteomes" id="UP000053257"/>
    </source>
</evidence>
<dbReference type="SUPFAM" id="SSF52058">
    <property type="entry name" value="L domain-like"/>
    <property type="match status" value="1"/>
</dbReference>
<organism evidence="1 2">
    <name type="scientific">Phlebiopsis gigantea (strain 11061_1 CR5-6)</name>
    <name type="common">White-rot fungus</name>
    <name type="synonym">Peniophora gigantea</name>
    <dbReference type="NCBI Taxonomy" id="745531"/>
    <lineage>
        <taxon>Eukaryota</taxon>
        <taxon>Fungi</taxon>
        <taxon>Dikarya</taxon>
        <taxon>Basidiomycota</taxon>
        <taxon>Agaricomycotina</taxon>
        <taxon>Agaricomycetes</taxon>
        <taxon>Polyporales</taxon>
        <taxon>Phanerochaetaceae</taxon>
        <taxon>Phlebiopsis</taxon>
    </lineage>
</organism>
<sequence length="598" mass="68792">MTARRRLEVAGKLRKWLVDLLHLHPKDSLHTSRNQPGTRYDIIFGRIRKPLAEDEWPSKFPIQQMPPEILAEVFYWYIKSIHEHPSDYDPDTPTPYCWLVLRHVCHTWRSVALNDPKLSAFICLTRLDCVQEMIERSKDLPIHVFDIGGGRRPPSDEASAALRLIMTHFSRVVTATFETWYDDDPDSSMIPSSSSLSTTSALRSLTWNGHHITSNTRIFPDLAYPHLIYLRCSGVSLGSICNMLTPNIRYLELQQPPSFALTDLLAALASMQDLGTLILRFLSSDTAPSLQQPIALPRLQKLSINSLEPALGILIFRHIVYPATASVELLFHSEVFERDGPLLPEVQRRLDGTRILGPLPELQSIEILSTWDEIWIRLWTQPRPMEDTGDWDNRRTSDRSPDTHLVILSRTRQDWVSNFLQYLPLSNIHTAYLVERSVDFEPLDLWRIIASMPSLDELFVSYEVYDDVHPMDIPQRLPTPTTPERLETSFPQLGALHIHEHHQHRLTLGQLVVTSDLRHVAERLAALHARGHPRFSALRVARERFSDPDSMFLPDCTCEFCVEHRHRPSQTQSMTETCRNIMPHSLKRARRFLACGLI</sequence>
<dbReference type="EMBL" id="KN840574">
    <property type="protein sequence ID" value="KIP04447.1"/>
    <property type="molecule type" value="Genomic_DNA"/>
</dbReference>